<gene>
    <name evidence="3" type="ORF">NDU88_000529</name>
</gene>
<feature type="coiled-coil region" evidence="1">
    <location>
        <begin position="249"/>
        <end position="304"/>
    </location>
</feature>
<sequence length="755" mass="83230">MCERRTPAAGSGETRHPVVSQKEEDPTSRSLRPSSMGFQILIYSLAITLSILESSYCGPVAIYRFNREVNCKSSAANLNDAVRSVTKAEDVRLETELMMKPYANWEEFLMPAPISIAILGELAAISSAGGDFSINLNPPKDGFKYLKYPESFSATLMQVCNKAWGSFSTANKNMDQIRLLTGSMPSATKEIVTILFQKTDSVNALLPQKLSRFLTLSNECISLAQSVEISFSETIHLIQEVLEACLNSKKGYEKKLTDVKIALEQLTIREASANKSVQMAEEFRKSTETQLKDASNAYKDALKKVPSVWETMAANFVGGLLDTLSFTVNRVISKELGTDIPASGAVGTVSDAGTGDVRSTQATNNICSKSNQMTAITEGLRKVIDRNGETINMKIVYDEREQTVSTNYVKRLILSLKQDIADEVECKAQTIMDGVLQSGIAICEDLERAALSKNTDNKQLKSIAERINSLFSSSLKVDSYCKSVTYSQPLQQKPPNAAKAQGGGGMGTQSAQMAQARVEQATLQLDKTQKMYKESFENLKKENEKLTLILVEMRSHKLEQIDFDTAKNMLIKGLDALGKVKEQWEKMIRFFQMISNLINSCLGKNVNELVQSVKSVQSIPNYSNDAFVKDMLYNQAFKASNVANLVNMISSTYCEVSERYLMDRVSALGRLLTMNPSNPAFQIEREKLQSGCAEAQKSIQDLVISKKQDFDMSIESRVDAINCQLGAAIPPMSTVEKESISEAVKSGASEVENSG</sequence>
<feature type="region of interest" description="Disordered" evidence="2">
    <location>
        <begin position="1"/>
        <end position="31"/>
    </location>
</feature>
<dbReference type="Proteomes" id="UP001066276">
    <property type="component" value="Chromosome 1_1"/>
</dbReference>
<dbReference type="EMBL" id="JANPWB010000001">
    <property type="protein sequence ID" value="KAJ1212886.1"/>
    <property type="molecule type" value="Genomic_DNA"/>
</dbReference>
<dbReference type="AlphaFoldDB" id="A0AAV7WIU4"/>
<dbReference type="PANTHER" id="PTHR33488:SF2">
    <property type="entry name" value="EARLY ENDOSOME ANTIGEN 1-LIKE"/>
    <property type="match status" value="1"/>
</dbReference>
<proteinExistence type="predicted"/>
<evidence type="ECO:0000313" key="4">
    <source>
        <dbReference type="Proteomes" id="UP001066276"/>
    </source>
</evidence>
<feature type="compositionally biased region" description="Basic and acidic residues" evidence="2">
    <location>
        <begin position="13"/>
        <end position="27"/>
    </location>
</feature>
<keyword evidence="4" id="KW-1185">Reference proteome</keyword>
<name>A0AAV7WIU4_PLEWA</name>
<evidence type="ECO:0000256" key="2">
    <source>
        <dbReference type="SAM" id="MobiDB-lite"/>
    </source>
</evidence>
<evidence type="ECO:0000313" key="3">
    <source>
        <dbReference type="EMBL" id="KAJ1212886.1"/>
    </source>
</evidence>
<comment type="caution">
    <text evidence="3">The sequence shown here is derived from an EMBL/GenBank/DDBJ whole genome shotgun (WGS) entry which is preliminary data.</text>
</comment>
<evidence type="ECO:0000256" key="1">
    <source>
        <dbReference type="SAM" id="Coils"/>
    </source>
</evidence>
<dbReference type="PANTHER" id="PTHR33488">
    <property type="entry name" value="ZGC:162509"/>
    <property type="match status" value="1"/>
</dbReference>
<accession>A0AAV7WIU4</accession>
<reference evidence="3" key="1">
    <citation type="journal article" date="2022" name="bioRxiv">
        <title>Sequencing and chromosome-scale assembly of the giantPleurodeles waltlgenome.</title>
        <authorList>
            <person name="Brown T."/>
            <person name="Elewa A."/>
            <person name="Iarovenko S."/>
            <person name="Subramanian E."/>
            <person name="Araus A.J."/>
            <person name="Petzold A."/>
            <person name="Susuki M."/>
            <person name="Suzuki K.-i.T."/>
            <person name="Hayashi T."/>
            <person name="Toyoda A."/>
            <person name="Oliveira C."/>
            <person name="Osipova E."/>
            <person name="Leigh N.D."/>
            <person name="Simon A."/>
            <person name="Yun M.H."/>
        </authorList>
    </citation>
    <scope>NUCLEOTIDE SEQUENCE</scope>
    <source>
        <strain evidence="3">20211129_DDA</strain>
        <tissue evidence="3">Liver</tissue>
    </source>
</reference>
<protein>
    <submittedName>
        <fullName evidence="3">Uncharacterized protein</fullName>
    </submittedName>
</protein>
<organism evidence="3 4">
    <name type="scientific">Pleurodeles waltl</name>
    <name type="common">Iberian ribbed newt</name>
    <dbReference type="NCBI Taxonomy" id="8319"/>
    <lineage>
        <taxon>Eukaryota</taxon>
        <taxon>Metazoa</taxon>
        <taxon>Chordata</taxon>
        <taxon>Craniata</taxon>
        <taxon>Vertebrata</taxon>
        <taxon>Euteleostomi</taxon>
        <taxon>Amphibia</taxon>
        <taxon>Batrachia</taxon>
        <taxon>Caudata</taxon>
        <taxon>Salamandroidea</taxon>
        <taxon>Salamandridae</taxon>
        <taxon>Pleurodelinae</taxon>
        <taxon>Pleurodeles</taxon>
    </lineage>
</organism>
<keyword evidence="1" id="KW-0175">Coiled coil</keyword>
<feature type="region of interest" description="Disordered" evidence="2">
    <location>
        <begin position="491"/>
        <end position="513"/>
    </location>
</feature>